<feature type="transmembrane region" description="Helical" evidence="5">
    <location>
        <begin position="121"/>
        <end position="143"/>
    </location>
</feature>
<organism evidence="7 8">
    <name type="scientific">Clostridium botulinum</name>
    <dbReference type="NCBI Taxonomy" id="1491"/>
    <lineage>
        <taxon>Bacteria</taxon>
        <taxon>Bacillati</taxon>
        <taxon>Bacillota</taxon>
        <taxon>Clostridia</taxon>
        <taxon>Eubacteriales</taxon>
        <taxon>Clostridiaceae</taxon>
        <taxon>Clostridium</taxon>
    </lineage>
</organism>
<dbReference type="Proteomes" id="UP000480039">
    <property type="component" value="Unassembled WGS sequence"/>
</dbReference>
<evidence type="ECO:0000256" key="2">
    <source>
        <dbReference type="ARBA" id="ARBA00022692"/>
    </source>
</evidence>
<evidence type="ECO:0000256" key="1">
    <source>
        <dbReference type="ARBA" id="ARBA00004141"/>
    </source>
</evidence>
<reference evidence="7 8" key="1">
    <citation type="submission" date="2019-04" db="EMBL/GenBank/DDBJ databases">
        <title>Genome sequencing of Clostridium botulinum Groups I-IV and Clostridium butyricum.</title>
        <authorList>
            <person name="Brunt J."/>
            <person name="Van Vliet A.H.M."/>
            <person name="Stringer S.C."/>
            <person name="Carter A.T."/>
            <person name="Peck M.W."/>
        </authorList>
    </citation>
    <scope>NUCLEOTIDE SEQUENCE [LARGE SCALE GENOMIC DNA]</scope>
    <source>
        <strain evidence="7 8">Colworth BL30</strain>
    </source>
</reference>
<dbReference type="GO" id="GO:0016020">
    <property type="term" value="C:membrane"/>
    <property type="evidence" value="ECO:0007669"/>
    <property type="project" value="UniProtKB-SubCell"/>
</dbReference>
<name>A0A846J8Y0_CLOBO</name>
<evidence type="ECO:0000256" key="3">
    <source>
        <dbReference type="ARBA" id="ARBA00022989"/>
    </source>
</evidence>
<keyword evidence="4 5" id="KW-0472">Membrane</keyword>
<evidence type="ECO:0000256" key="5">
    <source>
        <dbReference type="SAM" id="Phobius"/>
    </source>
</evidence>
<feature type="transmembrane region" description="Helical" evidence="5">
    <location>
        <begin position="43"/>
        <end position="65"/>
    </location>
</feature>
<comment type="caution">
    <text evidence="7">The sequence shown here is derived from an EMBL/GenBank/DDBJ whole genome shotgun (WGS) entry which is preliminary data.</text>
</comment>
<dbReference type="AlphaFoldDB" id="A0A846J8Y0"/>
<feature type="transmembrane region" description="Helical" evidence="5">
    <location>
        <begin position="150"/>
        <end position="171"/>
    </location>
</feature>
<dbReference type="InterPro" id="IPR006977">
    <property type="entry name" value="Yip1_dom"/>
</dbReference>
<feature type="domain" description="Yip1" evidence="6">
    <location>
        <begin position="6"/>
        <end position="165"/>
    </location>
</feature>
<protein>
    <submittedName>
        <fullName evidence="7">YIP1 family protein</fullName>
    </submittedName>
</protein>
<feature type="transmembrane region" description="Helical" evidence="5">
    <location>
        <begin position="77"/>
        <end position="101"/>
    </location>
</feature>
<dbReference type="Pfam" id="PF04893">
    <property type="entry name" value="Yip1"/>
    <property type="match status" value="1"/>
</dbReference>
<evidence type="ECO:0000259" key="6">
    <source>
        <dbReference type="Pfam" id="PF04893"/>
    </source>
</evidence>
<evidence type="ECO:0000313" key="8">
    <source>
        <dbReference type="Proteomes" id="UP000480039"/>
    </source>
</evidence>
<dbReference type="EMBL" id="SWQE01000009">
    <property type="protein sequence ID" value="NFJ10002.1"/>
    <property type="molecule type" value="Genomic_DNA"/>
</dbReference>
<evidence type="ECO:0000256" key="4">
    <source>
        <dbReference type="ARBA" id="ARBA00023136"/>
    </source>
</evidence>
<comment type="subcellular location">
    <subcellularLocation>
        <location evidence="1">Membrane</location>
        <topology evidence="1">Multi-pass membrane protein</topology>
    </subcellularLocation>
</comment>
<proteinExistence type="predicted"/>
<accession>A0A846J8Y0</accession>
<keyword evidence="3 5" id="KW-1133">Transmembrane helix</keyword>
<keyword evidence="2 5" id="KW-0812">Transmembrane</keyword>
<evidence type="ECO:0000313" key="7">
    <source>
        <dbReference type="EMBL" id="NFJ10002.1"/>
    </source>
</evidence>
<sequence length="175" mass="19259">MFSNLSNKIVKNHMEKQFQGLAPRTLEIIKKTMDTMNTPALKIGTTLIGALIGVFGMSLIIFIIFKISRVSLSYQQAVTLYLVTLSSSSIGYIFKSIYMLISKKAVGINVVLNPSVKNTLIASIDIFTIWQYILLGIGIYTMGKTSKKKAAILTVILAILSIGVAVLPFLVRIKK</sequence>
<gene>
    <name evidence="7" type="ORF">FC871_16260</name>
</gene>